<evidence type="ECO:0000256" key="1">
    <source>
        <dbReference type="ARBA" id="ARBA00005417"/>
    </source>
</evidence>
<feature type="domain" description="CBS" evidence="10">
    <location>
        <begin position="253"/>
        <end position="309"/>
    </location>
</feature>
<dbReference type="FunFam" id="3.40.50.300:FF:000425">
    <property type="entry name" value="Probable ABC transporter, ATP-binding subunit"/>
    <property type="match status" value="1"/>
</dbReference>
<dbReference type="STRING" id="1195236.CTER_5064"/>
<dbReference type="PANTHER" id="PTHR43117">
    <property type="entry name" value="OSMOPROTECTANT IMPORT ATP-BINDING PROTEIN OSMV"/>
    <property type="match status" value="1"/>
</dbReference>
<dbReference type="RefSeq" id="WP_004630656.1">
    <property type="nucleotide sequence ID" value="NZ_AORV01000068.1"/>
</dbReference>
<dbReference type="eggNOG" id="COG1125">
    <property type="taxonomic scope" value="Bacteria"/>
</dbReference>
<dbReference type="InterPro" id="IPR005892">
    <property type="entry name" value="Gly-betaine_transp_ATP-bd"/>
</dbReference>
<keyword evidence="6 7" id="KW-0129">CBS domain</keyword>
<keyword evidence="12" id="KW-1185">Reference proteome</keyword>
<evidence type="ECO:0000259" key="10">
    <source>
        <dbReference type="PROSITE" id="PS51371"/>
    </source>
</evidence>
<dbReference type="SMART" id="SM00116">
    <property type="entry name" value="CBS"/>
    <property type="match status" value="2"/>
</dbReference>
<evidence type="ECO:0000256" key="5">
    <source>
        <dbReference type="ARBA" id="ARBA00022840"/>
    </source>
</evidence>
<dbReference type="AlphaFoldDB" id="S0FLI3"/>
<dbReference type="Gene3D" id="3.40.50.300">
    <property type="entry name" value="P-loop containing nucleotide triphosphate hydrolases"/>
    <property type="match status" value="1"/>
</dbReference>
<dbReference type="GO" id="GO:0005886">
    <property type="term" value="C:plasma membrane"/>
    <property type="evidence" value="ECO:0007669"/>
    <property type="project" value="UniProtKB-SubCell"/>
</dbReference>
<dbReference type="PROSITE" id="PS51371">
    <property type="entry name" value="CBS"/>
    <property type="match status" value="2"/>
</dbReference>
<dbReference type="GO" id="GO:0005524">
    <property type="term" value="F:ATP binding"/>
    <property type="evidence" value="ECO:0007669"/>
    <property type="project" value="UniProtKB-UniRule"/>
</dbReference>
<evidence type="ECO:0000259" key="9">
    <source>
        <dbReference type="PROSITE" id="PS50893"/>
    </source>
</evidence>
<comment type="caution">
    <text evidence="11">The sequence shown here is derived from an EMBL/GenBank/DDBJ whole genome shotgun (WGS) entry which is preliminary data.</text>
</comment>
<dbReference type="GO" id="GO:0015418">
    <property type="term" value="F:ABC-type quaternary ammonium compound transporting activity"/>
    <property type="evidence" value="ECO:0007669"/>
    <property type="project" value="UniProtKB-EC"/>
</dbReference>
<dbReference type="InterPro" id="IPR027417">
    <property type="entry name" value="P-loop_NTPase"/>
</dbReference>
<dbReference type="GO" id="GO:0016887">
    <property type="term" value="F:ATP hydrolysis activity"/>
    <property type="evidence" value="ECO:0007669"/>
    <property type="project" value="UniProtKB-UniRule"/>
</dbReference>
<evidence type="ECO:0000256" key="4">
    <source>
        <dbReference type="ARBA" id="ARBA00022741"/>
    </source>
</evidence>
<keyword evidence="8" id="KW-1003">Cell membrane</keyword>
<dbReference type="Gene3D" id="3.10.580.10">
    <property type="entry name" value="CBS-domain"/>
    <property type="match status" value="1"/>
</dbReference>
<accession>S0FLI3</accession>
<keyword evidence="3" id="KW-0677">Repeat</keyword>
<dbReference type="SMART" id="SM00382">
    <property type="entry name" value="AAA"/>
    <property type="match status" value="1"/>
</dbReference>
<keyword evidence="5 8" id="KW-0067">ATP-binding</keyword>
<name>S0FLI3_RUMCE</name>
<evidence type="ECO:0000256" key="7">
    <source>
        <dbReference type="PROSITE-ProRule" id="PRU00703"/>
    </source>
</evidence>
<organism evidence="11 12">
    <name type="scientific">Ruminiclostridium cellobioparum subsp. termitidis CT1112</name>
    <dbReference type="NCBI Taxonomy" id="1195236"/>
    <lineage>
        <taxon>Bacteria</taxon>
        <taxon>Bacillati</taxon>
        <taxon>Bacillota</taxon>
        <taxon>Clostridia</taxon>
        <taxon>Eubacteriales</taxon>
        <taxon>Oscillospiraceae</taxon>
        <taxon>Ruminiclostridium</taxon>
    </lineage>
</organism>
<keyword evidence="2 8" id="KW-0813">Transport</keyword>
<dbReference type="SUPFAM" id="SSF54631">
    <property type="entry name" value="CBS-domain pair"/>
    <property type="match status" value="1"/>
</dbReference>
<comment type="subcellular location">
    <subcellularLocation>
        <location evidence="8">Cell inner membrane</location>
        <topology evidence="8">Peripheral membrane protein</topology>
    </subcellularLocation>
</comment>
<dbReference type="GO" id="GO:0031460">
    <property type="term" value="P:glycine betaine transport"/>
    <property type="evidence" value="ECO:0007669"/>
    <property type="project" value="InterPro"/>
</dbReference>
<dbReference type="Pfam" id="PF00571">
    <property type="entry name" value="CBS"/>
    <property type="match status" value="2"/>
</dbReference>
<proteinExistence type="inferred from homology"/>
<evidence type="ECO:0000256" key="3">
    <source>
        <dbReference type="ARBA" id="ARBA00022737"/>
    </source>
</evidence>
<dbReference type="PROSITE" id="PS00211">
    <property type="entry name" value="ABC_TRANSPORTER_1"/>
    <property type="match status" value="1"/>
</dbReference>
<evidence type="ECO:0000313" key="12">
    <source>
        <dbReference type="Proteomes" id="UP000014155"/>
    </source>
</evidence>
<feature type="domain" description="CBS" evidence="10">
    <location>
        <begin position="313"/>
        <end position="372"/>
    </location>
</feature>
<comment type="catalytic activity">
    <reaction evidence="8">
        <text>a quaternary ammonium(out) + ATP + H2O = a quaternary ammonium(in) + ADP + phosphate + H(+)</text>
        <dbReference type="Rhea" id="RHEA:11036"/>
        <dbReference type="ChEBI" id="CHEBI:15377"/>
        <dbReference type="ChEBI" id="CHEBI:15378"/>
        <dbReference type="ChEBI" id="CHEBI:30616"/>
        <dbReference type="ChEBI" id="CHEBI:35267"/>
        <dbReference type="ChEBI" id="CHEBI:43474"/>
        <dbReference type="ChEBI" id="CHEBI:456216"/>
    </reaction>
</comment>
<dbReference type="EMBL" id="AORV01000068">
    <property type="protein sequence ID" value="EMS69323.1"/>
    <property type="molecule type" value="Genomic_DNA"/>
</dbReference>
<comment type="subunit">
    <text evidence="8">The complex is probably composed of two ATP-binding proteins, two transmembrane proteins and a solute-binding protein.</text>
</comment>
<dbReference type="EC" id="7.6.2.9" evidence="8"/>
<gene>
    <name evidence="11" type="ORF">CTER_5064</name>
</gene>
<feature type="domain" description="ABC transporter" evidence="9">
    <location>
        <begin position="2"/>
        <end position="236"/>
    </location>
</feature>
<sequence>MVNLINILKKYSNNTVVNSINLEIQDGQFVVLIGTSGCGKTTTLKMINRLIEPTSGQIFVNGSNIEEMNPVELRRNIGYVIQQIGLFPNMTILDNVEVVPKLLKWPKEKSRKRALELMEMVDLKPEIYAGKYPSQLSGGQQQRIGVLRALAAEPSLILMDEPFGALDPITRDSLQDEVKKLHKTLNKTFVFVTHDMSEAVKMADVIVFMDKGNIVQVAPPEEILKNPANDFVRSFIGMHNVPENSEMTVMEIMKTNPVTVTKNKRTLECVSLMNSKGIDSLIVTDQNGIYEGVLTAEAIVKCGKAGDTVERLVDAGVGTVLYSDSAKDAFDTLLGTKSGYLVVVDNSNKVIGIVTRSGMIKSMARALWGGDGR</sequence>
<protein>
    <recommendedName>
        <fullName evidence="8">Quaternary amine transport ATP-binding protein</fullName>
        <ecNumber evidence="8">7.6.2.9</ecNumber>
    </recommendedName>
</protein>
<keyword evidence="8" id="KW-0997">Cell inner membrane</keyword>
<evidence type="ECO:0000256" key="2">
    <source>
        <dbReference type="ARBA" id="ARBA00022448"/>
    </source>
</evidence>
<dbReference type="InterPro" id="IPR003439">
    <property type="entry name" value="ABC_transporter-like_ATP-bd"/>
</dbReference>
<keyword evidence="4 8" id="KW-0547">Nucleotide-binding</keyword>
<dbReference type="InterPro" id="IPR000644">
    <property type="entry name" value="CBS_dom"/>
</dbReference>
<evidence type="ECO:0000256" key="8">
    <source>
        <dbReference type="RuleBase" id="RU369116"/>
    </source>
</evidence>
<dbReference type="SUPFAM" id="SSF52540">
    <property type="entry name" value="P-loop containing nucleoside triphosphate hydrolases"/>
    <property type="match status" value="1"/>
</dbReference>
<dbReference type="NCBIfam" id="TIGR01186">
    <property type="entry name" value="proV"/>
    <property type="match status" value="1"/>
</dbReference>
<dbReference type="Pfam" id="PF00005">
    <property type="entry name" value="ABC_tran"/>
    <property type="match status" value="1"/>
</dbReference>
<comment type="similarity">
    <text evidence="1 8">Belongs to the ABC transporter superfamily.</text>
</comment>
<evidence type="ECO:0000313" key="11">
    <source>
        <dbReference type="EMBL" id="EMS69323.1"/>
    </source>
</evidence>
<reference evidence="11 12" key="1">
    <citation type="journal article" date="2013" name="Genome Announc.">
        <title>Draft Genome Sequence of the Cellulolytic, Mesophilic, Anaerobic Bacterium Clostridium termitidis Strain CT1112 (DSM 5398).</title>
        <authorList>
            <person name="Lal S."/>
            <person name="Ramachandran U."/>
            <person name="Zhang X."/>
            <person name="Munir R."/>
            <person name="Sparling R."/>
            <person name="Levin D.B."/>
        </authorList>
    </citation>
    <scope>NUCLEOTIDE SEQUENCE [LARGE SCALE GENOMIC DNA]</scope>
    <source>
        <strain evidence="11 12">CT1112</strain>
    </source>
</reference>
<dbReference type="Proteomes" id="UP000014155">
    <property type="component" value="Unassembled WGS sequence"/>
</dbReference>
<dbReference type="InterPro" id="IPR003593">
    <property type="entry name" value="AAA+_ATPase"/>
</dbReference>
<dbReference type="PROSITE" id="PS50893">
    <property type="entry name" value="ABC_TRANSPORTER_2"/>
    <property type="match status" value="1"/>
</dbReference>
<dbReference type="PATRIC" id="fig|1195236.3.peg.5259"/>
<dbReference type="GO" id="GO:0006865">
    <property type="term" value="P:amino acid transport"/>
    <property type="evidence" value="ECO:0007669"/>
    <property type="project" value="UniProtKB-UniRule"/>
</dbReference>
<keyword evidence="8" id="KW-0472">Membrane</keyword>
<dbReference type="InterPro" id="IPR017871">
    <property type="entry name" value="ABC_transporter-like_CS"/>
</dbReference>
<dbReference type="PANTHER" id="PTHR43117:SF3">
    <property type="entry name" value="CHOLINE TRANSPORT ATP-BINDING PROTEIN OPUBA"/>
    <property type="match status" value="1"/>
</dbReference>
<dbReference type="InterPro" id="IPR046342">
    <property type="entry name" value="CBS_dom_sf"/>
</dbReference>
<evidence type="ECO:0000256" key="6">
    <source>
        <dbReference type="ARBA" id="ARBA00023122"/>
    </source>
</evidence>